<accession>A0ABX7CYF3</accession>
<protein>
    <recommendedName>
        <fullName evidence="1">HipA-like kinase domain-containing protein</fullName>
    </recommendedName>
</protein>
<gene>
    <name evidence="2" type="ORF">I6I98_08680</name>
</gene>
<evidence type="ECO:0000313" key="2">
    <source>
        <dbReference type="EMBL" id="QQT55312.1"/>
    </source>
</evidence>
<organism evidence="2 3">
    <name type="scientific">Sphingobacterium multivorum</name>
    <dbReference type="NCBI Taxonomy" id="28454"/>
    <lineage>
        <taxon>Bacteria</taxon>
        <taxon>Pseudomonadati</taxon>
        <taxon>Bacteroidota</taxon>
        <taxon>Sphingobacteriia</taxon>
        <taxon>Sphingobacteriales</taxon>
        <taxon>Sphingobacteriaceae</taxon>
        <taxon>Sphingobacterium</taxon>
    </lineage>
</organism>
<feature type="domain" description="HipA-like kinase" evidence="1">
    <location>
        <begin position="34"/>
        <end position="272"/>
    </location>
</feature>
<dbReference type="InterPro" id="IPR046748">
    <property type="entry name" value="HipA_2"/>
</dbReference>
<dbReference type="Pfam" id="PF20613">
    <property type="entry name" value="HipA_2"/>
    <property type="match status" value="1"/>
</dbReference>
<name>A0ABX7CYF3_SPHMU</name>
<sequence>MQEGILDHLYNLKISFVLSIKSKQFTLAQVYAVEVIHELTESANLPFVVGAIDKATHERAEYVVKLNSSERMIPNGRMFELIGAFMAIELDLSVVVPVIVDVSEDFIELQKGKDHFLRCSKSLGYNYGSEFVKGLLILDNHIALTGKQKDVAQEILAFDMLIRNVDRNAEKPNMITDGNTLLLLDHEAAFAFVREMPWDKNIEPWNFNELDKGVLFKHCLFSRVKGNIEQLDEFSEKMTRFDDDFWDRAKSIIPNEWFSEDSFNIIKTHVDLMVKNRAVFIQNIKLLLS</sequence>
<reference evidence="2 3" key="1">
    <citation type="submission" date="2021-01" db="EMBL/GenBank/DDBJ databases">
        <title>FDA dAtabase for Regulatory Grade micrObial Sequences (FDA-ARGOS): Supporting development and validation of Infectious Disease Dx tests.</title>
        <authorList>
            <person name="Sproer C."/>
            <person name="Gronow S."/>
            <person name="Severitt S."/>
            <person name="Schroder I."/>
            <person name="Tallon L."/>
            <person name="Sadzewicz L."/>
            <person name="Zhao X."/>
            <person name="Boylan J."/>
            <person name="Ott S."/>
            <person name="Bowen H."/>
            <person name="Vavikolanu K."/>
            <person name="Mehta A."/>
            <person name="Aluvathingal J."/>
            <person name="Nadendla S."/>
            <person name="Lowell S."/>
            <person name="Myers T."/>
            <person name="Yan Y."/>
            <person name="Sichtig H."/>
        </authorList>
    </citation>
    <scope>NUCLEOTIDE SEQUENCE [LARGE SCALE GENOMIC DNA]</scope>
    <source>
        <strain evidence="2 3">FDAARGOS_1141</strain>
    </source>
</reference>
<evidence type="ECO:0000259" key="1">
    <source>
        <dbReference type="Pfam" id="PF20613"/>
    </source>
</evidence>
<proteinExistence type="predicted"/>
<dbReference type="Proteomes" id="UP000595498">
    <property type="component" value="Chromosome"/>
</dbReference>
<evidence type="ECO:0000313" key="3">
    <source>
        <dbReference type="Proteomes" id="UP000595498"/>
    </source>
</evidence>
<dbReference type="EMBL" id="CP068224">
    <property type="protein sequence ID" value="QQT55312.1"/>
    <property type="molecule type" value="Genomic_DNA"/>
</dbReference>
<keyword evidence="3" id="KW-1185">Reference proteome</keyword>